<name>A0A7J8C8V2_MOLMO</name>
<evidence type="ECO:0000313" key="3">
    <source>
        <dbReference type="Proteomes" id="UP000550707"/>
    </source>
</evidence>
<feature type="region of interest" description="Disordered" evidence="1">
    <location>
        <begin position="31"/>
        <end position="50"/>
    </location>
</feature>
<comment type="caution">
    <text evidence="2">The sequence shown here is derived from an EMBL/GenBank/DDBJ whole genome shotgun (WGS) entry which is preliminary data.</text>
</comment>
<dbReference type="Proteomes" id="UP000550707">
    <property type="component" value="Unassembled WGS sequence"/>
</dbReference>
<gene>
    <name evidence="2" type="ORF">HJG59_009903</name>
</gene>
<evidence type="ECO:0000256" key="1">
    <source>
        <dbReference type="SAM" id="MobiDB-lite"/>
    </source>
</evidence>
<reference evidence="2 3" key="1">
    <citation type="journal article" date="2020" name="Nature">
        <title>Six reference-quality genomes reveal evolution of bat adaptations.</title>
        <authorList>
            <person name="Jebb D."/>
            <person name="Huang Z."/>
            <person name="Pippel M."/>
            <person name="Hughes G.M."/>
            <person name="Lavrichenko K."/>
            <person name="Devanna P."/>
            <person name="Winkler S."/>
            <person name="Jermiin L.S."/>
            <person name="Skirmuntt E.C."/>
            <person name="Katzourakis A."/>
            <person name="Burkitt-Gray L."/>
            <person name="Ray D.A."/>
            <person name="Sullivan K.A.M."/>
            <person name="Roscito J.G."/>
            <person name="Kirilenko B.M."/>
            <person name="Davalos L.M."/>
            <person name="Corthals A.P."/>
            <person name="Power M.L."/>
            <person name="Jones G."/>
            <person name="Ransome R.D."/>
            <person name="Dechmann D.K.N."/>
            <person name="Locatelli A.G."/>
            <person name="Puechmaille S.J."/>
            <person name="Fedrigo O."/>
            <person name="Jarvis E.D."/>
            <person name="Hiller M."/>
            <person name="Vernes S.C."/>
            <person name="Myers E.W."/>
            <person name="Teeling E.C."/>
        </authorList>
    </citation>
    <scope>NUCLEOTIDE SEQUENCE [LARGE SCALE GENOMIC DNA]</scope>
    <source>
        <strain evidence="2">MMolMol1</strain>
        <tissue evidence="2">Muscle</tissue>
    </source>
</reference>
<proteinExistence type="predicted"/>
<protein>
    <submittedName>
        <fullName evidence="2">Uncharacterized protein</fullName>
    </submittedName>
</protein>
<organism evidence="2 3">
    <name type="scientific">Molossus molossus</name>
    <name type="common">Pallas' mastiff bat</name>
    <name type="synonym">Vespertilio molossus</name>
    <dbReference type="NCBI Taxonomy" id="27622"/>
    <lineage>
        <taxon>Eukaryota</taxon>
        <taxon>Metazoa</taxon>
        <taxon>Chordata</taxon>
        <taxon>Craniata</taxon>
        <taxon>Vertebrata</taxon>
        <taxon>Euteleostomi</taxon>
        <taxon>Mammalia</taxon>
        <taxon>Eutheria</taxon>
        <taxon>Laurasiatheria</taxon>
        <taxon>Chiroptera</taxon>
        <taxon>Yangochiroptera</taxon>
        <taxon>Molossidae</taxon>
        <taxon>Molossus</taxon>
    </lineage>
</organism>
<accession>A0A7J8C8V2</accession>
<keyword evidence="3" id="KW-1185">Reference proteome</keyword>
<evidence type="ECO:0000313" key="2">
    <source>
        <dbReference type="EMBL" id="KAF6407242.1"/>
    </source>
</evidence>
<dbReference type="AlphaFoldDB" id="A0A7J8C8V2"/>
<dbReference type="EMBL" id="JACASF010000021">
    <property type="protein sequence ID" value="KAF6407242.1"/>
    <property type="molecule type" value="Genomic_DNA"/>
</dbReference>
<dbReference type="InParanoid" id="A0A7J8C8V2"/>
<sequence>MWSLRPKPLPAEFPSQALPIPILRCVRSAPGGQGLRHADPKGKETATQSPKAPCTLCSQPWAVCTHCPHGNLPWAPPLLHTLLWPKGFSLRISDFTPSPPNPGLQPHQALELGHIRGLLALPTHLYSQPGLCPPSTQTWPFTFSCSPELDVDLHKDCTWSVTRVLPALSDQVCCCPWGQDQKPTAFSETERQRLEG</sequence>